<reference evidence="2 3" key="1">
    <citation type="journal article" date="2014" name="BMC Genomics">
        <title>Comparative genomics of the major fungal agents of human and animal Sporotrichosis: Sporothrix schenckii and Sporothrix brasiliensis.</title>
        <authorList>
            <person name="Teixeira M.M."/>
            <person name="de Almeida L.G."/>
            <person name="Kubitschek-Barreira P."/>
            <person name="Alves F.L."/>
            <person name="Kioshima E.S."/>
            <person name="Abadio A.K."/>
            <person name="Fernandes L."/>
            <person name="Derengowski L.S."/>
            <person name="Ferreira K.S."/>
            <person name="Souza R.C."/>
            <person name="Ruiz J.C."/>
            <person name="de Andrade N.C."/>
            <person name="Paes H.C."/>
            <person name="Nicola A.M."/>
            <person name="Albuquerque P."/>
            <person name="Gerber A.L."/>
            <person name="Martins V.P."/>
            <person name="Peconick L.D."/>
            <person name="Neto A.V."/>
            <person name="Chaucanez C.B."/>
            <person name="Silva P.A."/>
            <person name="Cunha O.L."/>
            <person name="de Oliveira F.F."/>
            <person name="dos Santos T.C."/>
            <person name="Barros A.L."/>
            <person name="Soares M.A."/>
            <person name="de Oliveira L.M."/>
            <person name="Marini M.M."/>
            <person name="Villalobos-Duno H."/>
            <person name="Cunha M.M."/>
            <person name="de Hoog S."/>
            <person name="da Silveira J.F."/>
            <person name="Henrissat B."/>
            <person name="Nino-Vega G.A."/>
            <person name="Cisalpino P.S."/>
            <person name="Mora-Montes H.M."/>
            <person name="Almeida S.R."/>
            <person name="Stajich J.E."/>
            <person name="Lopes-Bezerra L.M."/>
            <person name="Vasconcelos A.T."/>
            <person name="Felipe M.S."/>
        </authorList>
    </citation>
    <scope>NUCLEOTIDE SEQUENCE [LARGE SCALE GENOMIC DNA]</scope>
    <source>
        <strain evidence="2 3">1099-18</strain>
    </source>
</reference>
<feature type="region of interest" description="Disordered" evidence="1">
    <location>
        <begin position="1"/>
        <end position="20"/>
    </location>
</feature>
<dbReference type="EMBL" id="AXCR01000012">
    <property type="protein sequence ID" value="KJR81053.1"/>
    <property type="molecule type" value="Genomic_DNA"/>
</dbReference>
<dbReference type="GeneID" id="27667777"/>
<gene>
    <name evidence="2" type="ORF">SPSK_05765</name>
</gene>
<dbReference type="VEuPathDB" id="FungiDB:SPSK_05765"/>
<comment type="caution">
    <text evidence="2">The sequence shown here is derived from an EMBL/GenBank/DDBJ whole genome shotgun (WGS) entry which is preliminary data.</text>
</comment>
<dbReference type="KEGG" id="ssck:SPSK_05765"/>
<organism evidence="2 3">
    <name type="scientific">Sporothrix schenckii 1099-18</name>
    <dbReference type="NCBI Taxonomy" id="1397361"/>
    <lineage>
        <taxon>Eukaryota</taxon>
        <taxon>Fungi</taxon>
        <taxon>Dikarya</taxon>
        <taxon>Ascomycota</taxon>
        <taxon>Pezizomycotina</taxon>
        <taxon>Sordariomycetes</taxon>
        <taxon>Sordariomycetidae</taxon>
        <taxon>Ophiostomatales</taxon>
        <taxon>Ophiostomataceae</taxon>
        <taxon>Sporothrix</taxon>
    </lineage>
</organism>
<evidence type="ECO:0000313" key="2">
    <source>
        <dbReference type="EMBL" id="KJR81053.1"/>
    </source>
</evidence>
<evidence type="ECO:0000256" key="1">
    <source>
        <dbReference type="SAM" id="MobiDB-lite"/>
    </source>
</evidence>
<protein>
    <submittedName>
        <fullName evidence="2">Uncharacterized protein</fullName>
    </submittedName>
</protein>
<dbReference type="Proteomes" id="UP000033710">
    <property type="component" value="Unassembled WGS sequence"/>
</dbReference>
<feature type="region of interest" description="Disordered" evidence="1">
    <location>
        <begin position="39"/>
        <end position="75"/>
    </location>
</feature>
<name>A0A0F2LUA2_SPOSC</name>
<evidence type="ECO:0000313" key="3">
    <source>
        <dbReference type="Proteomes" id="UP000033710"/>
    </source>
</evidence>
<dbReference type="AlphaFoldDB" id="A0A0F2LUA2"/>
<feature type="compositionally biased region" description="Basic and acidic residues" evidence="1">
    <location>
        <begin position="58"/>
        <end position="75"/>
    </location>
</feature>
<proteinExistence type="predicted"/>
<sequence length="75" mass="8093">MGAGWHRKTANGPAKPGPGLVYGTIRICVAGCEKLRDTKRVRSENTSCPRQGSRKGAKGKEHETNEEAVKEATND</sequence>
<reference evidence="2 3" key="2">
    <citation type="journal article" date="2015" name="Eukaryot. Cell">
        <title>Asexual propagation of a virulent clone complex in a human and feline outbreak of sporotrichosis.</title>
        <authorList>
            <person name="Teixeira Mde M."/>
            <person name="Rodrigues A.M."/>
            <person name="Tsui C.K."/>
            <person name="de Almeida L.G."/>
            <person name="Van Diepeningen A.D."/>
            <person name="van den Ende B.G."/>
            <person name="Fernandes G.F."/>
            <person name="Kano R."/>
            <person name="Hamelin R.C."/>
            <person name="Lopes-Bezerra L.M."/>
            <person name="Vasconcelos A.T."/>
            <person name="de Hoog S."/>
            <person name="de Camargo Z.P."/>
            <person name="Felipe M.S."/>
        </authorList>
    </citation>
    <scope>NUCLEOTIDE SEQUENCE [LARGE SCALE GENOMIC DNA]</scope>
    <source>
        <strain evidence="2 3">1099-18</strain>
    </source>
</reference>
<dbReference type="RefSeq" id="XP_016583729.1">
    <property type="nucleotide sequence ID" value="XM_016732500.1"/>
</dbReference>
<accession>A0A0F2LUA2</accession>